<feature type="chain" id="PRO_5045035341" description="Outer membrane protein beta-barrel domain-containing protein" evidence="1">
    <location>
        <begin position="21"/>
        <end position="159"/>
    </location>
</feature>
<organism evidence="2 3">
    <name type="scientific">Aeromonas jandaei</name>
    <dbReference type="NCBI Taxonomy" id="650"/>
    <lineage>
        <taxon>Bacteria</taxon>
        <taxon>Pseudomonadati</taxon>
        <taxon>Pseudomonadota</taxon>
        <taxon>Gammaproteobacteria</taxon>
        <taxon>Aeromonadales</taxon>
        <taxon>Aeromonadaceae</taxon>
        <taxon>Aeromonas</taxon>
    </lineage>
</organism>
<accession>A0A7T4ABF1</accession>
<evidence type="ECO:0000256" key="1">
    <source>
        <dbReference type="SAM" id="SignalP"/>
    </source>
</evidence>
<evidence type="ECO:0000313" key="3">
    <source>
        <dbReference type="Proteomes" id="UP000595481"/>
    </source>
</evidence>
<keyword evidence="3" id="KW-1185">Reference proteome</keyword>
<reference evidence="2 3" key="1">
    <citation type="submission" date="2020-12" db="EMBL/GenBank/DDBJ databases">
        <title>FDA dAtabase for Regulatory Grade micrObial Sequences (FDA-ARGOS): Supporting development and validation of Infectious Disease Dx tests.</title>
        <authorList>
            <person name="Sproer C."/>
            <person name="Gronow S."/>
            <person name="Severitt S."/>
            <person name="Schroder I."/>
            <person name="Tallon L."/>
            <person name="Sadzewicz L."/>
            <person name="Zhao X."/>
            <person name="Boylan J."/>
            <person name="Ott S."/>
            <person name="Bowen H."/>
            <person name="Vavikolanu K."/>
            <person name="Mehta A."/>
            <person name="Aluvathingal J."/>
            <person name="Nadendla S."/>
            <person name="Lowell S."/>
            <person name="Myers T."/>
            <person name="Yan Y."/>
            <person name="Sichtig H."/>
        </authorList>
    </citation>
    <scope>NUCLEOTIDE SEQUENCE [LARGE SCALE GENOMIC DNA]</scope>
    <source>
        <strain evidence="2 3">FDAARGOS_986</strain>
    </source>
</reference>
<dbReference type="RefSeq" id="WP_042030551.1">
    <property type="nucleotide sequence ID" value="NZ_CAWMFX010000018.1"/>
</dbReference>
<dbReference type="SUPFAM" id="SSF56925">
    <property type="entry name" value="OMPA-like"/>
    <property type="match status" value="1"/>
</dbReference>
<feature type="signal peptide" evidence="1">
    <location>
        <begin position="1"/>
        <end position="20"/>
    </location>
</feature>
<sequence length="159" mass="17257">MTKALLITLLASCTSVAAQAADWDLFKQPADPALYVKSYSGVLLNSQSHHSDSFDLWLVNSGYQYPLMDDVSLFMEAGPAVADQNRQSGFNMSSGVRYQLSPAFNVGSQIRHLELNQGSTLLELNSSLLLTPRLSLTANYGVSTFKADQALSLGVGFNF</sequence>
<keyword evidence="1" id="KW-0732">Signal</keyword>
<gene>
    <name evidence="2" type="ORF">I6H43_04080</name>
</gene>
<dbReference type="InterPro" id="IPR011250">
    <property type="entry name" value="OMP/PagP_B-barrel"/>
</dbReference>
<dbReference type="EMBL" id="CP066092">
    <property type="protein sequence ID" value="QQB20728.1"/>
    <property type="molecule type" value="Genomic_DNA"/>
</dbReference>
<evidence type="ECO:0000313" key="2">
    <source>
        <dbReference type="EMBL" id="QQB20728.1"/>
    </source>
</evidence>
<dbReference type="Proteomes" id="UP000595481">
    <property type="component" value="Chromosome"/>
</dbReference>
<name>A0A7T4ABF1_AERJA</name>
<dbReference type="GeneID" id="69550431"/>
<protein>
    <recommendedName>
        <fullName evidence="4">Outer membrane protein beta-barrel domain-containing protein</fullName>
    </recommendedName>
</protein>
<proteinExistence type="predicted"/>
<evidence type="ECO:0008006" key="4">
    <source>
        <dbReference type="Google" id="ProtNLM"/>
    </source>
</evidence>